<dbReference type="GO" id="GO:0006629">
    <property type="term" value="P:lipid metabolic process"/>
    <property type="evidence" value="ECO:0007669"/>
    <property type="project" value="InterPro"/>
</dbReference>
<dbReference type="EMBL" id="CP025085">
    <property type="protein sequence ID" value="AUH00714.1"/>
    <property type="molecule type" value="Genomic_DNA"/>
</dbReference>
<dbReference type="AlphaFoldDB" id="A0A2I5TKE5"/>
<dbReference type="Proteomes" id="UP000233778">
    <property type="component" value="Chromosome"/>
</dbReference>
<name>A0A2I5TKE5_SERS3</name>
<dbReference type="InterPro" id="IPR030395">
    <property type="entry name" value="GP_PDE_dom"/>
</dbReference>
<dbReference type="PANTHER" id="PTHR46211">
    <property type="entry name" value="GLYCEROPHOSPHORYL DIESTER PHOSPHODIESTERASE"/>
    <property type="match status" value="1"/>
</dbReference>
<evidence type="ECO:0000313" key="2">
    <source>
        <dbReference type="EMBL" id="AUH00714.1"/>
    </source>
</evidence>
<dbReference type="Proteomes" id="UP000017700">
    <property type="component" value="Chromosome"/>
</dbReference>
<dbReference type="RefSeq" id="WP_021016056.1">
    <property type="nucleotide sequence ID" value="NZ_CP025084.1"/>
</dbReference>
<dbReference type="Pfam" id="PF03009">
    <property type="entry name" value="GDPD"/>
    <property type="match status" value="1"/>
</dbReference>
<dbReference type="KEGG" id="serq:CWC46_13425"/>
<dbReference type="Gene3D" id="3.20.20.190">
    <property type="entry name" value="Phosphatidylinositol (PI) phosphodiesterase"/>
    <property type="match status" value="1"/>
</dbReference>
<evidence type="ECO:0000313" key="4">
    <source>
        <dbReference type="Proteomes" id="UP000017700"/>
    </source>
</evidence>
<dbReference type="PANTHER" id="PTHR46211:SF1">
    <property type="entry name" value="GLYCEROPHOSPHODIESTER PHOSPHODIESTERASE, CYTOPLASMIC"/>
    <property type="match status" value="1"/>
</dbReference>
<keyword evidence="4" id="KW-1185">Reference proteome</keyword>
<reference evidence="2 5" key="3">
    <citation type="submission" date="2017-11" db="EMBL/GenBank/DDBJ databases">
        <title>Complete genome sequence of Serratia sp. ATCC 39006 LacA.</title>
        <authorList>
            <person name="Hampton H.G."/>
            <person name="Jackson S.A."/>
            <person name="Jauregui R."/>
            <person name="Poulter G.T.M."/>
            <person name="Salmond G.P.C."/>
            <person name="Fineran P.C."/>
        </authorList>
    </citation>
    <scope>NUCLEOTIDE SEQUENCE [LARGE SCALE GENOMIC DNA]</scope>
    <source>
        <strain evidence="2 5">ATCC 39006</strain>
    </source>
</reference>
<feature type="domain" description="GP-PDE" evidence="1">
    <location>
        <begin position="18"/>
        <end position="253"/>
    </location>
</feature>
<accession>A0A2I5TKE5</accession>
<dbReference type="InterPro" id="IPR017946">
    <property type="entry name" value="PLC-like_Pdiesterase_TIM-brl"/>
</dbReference>
<dbReference type="GO" id="GO:0008081">
    <property type="term" value="F:phosphoric diester hydrolase activity"/>
    <property type="evidence" value="ECO:0007669"/>
    <property type="project" value="InterPro"/>
</dbReference>
<dbReference type="PROSITE" id="PS51704">
    <property type="entry name" value="GP_PDE"/>
    <property type="match status" value="1"/>
</dbReference>
<dbReference type="KEGG" id="sera:Ser39006_013430"/>
<reference evidence="3" key="2">
    <citation type="submission" date="2013-09" db="EMBL/GenBank/DDBJ databases">
        <authorList>
            <person name="Wang G."/>
            <person name="Yang Y."/>
            <person name="Su Y."/>
        </authorList>
    </citation>
    <scope>NUCLEOTIDE SEQUENCE</scope>
    <source>
        <strain evidence="3">ATCC 39006</strain>
    </source>
</reference>
<gene>
    <name evidence="2" type="ORF">CWC46_13425</name>
    <name evidence="3" type="ORF">Ser39006_013430</name>
</gene>
<evidence type="ECO:0000313" key="5">
    <source>
        <dbReference type="Proteomes" id="UP000233778"/>
    </source>
</evidence>
<organism evidence="3 4">
    <name type="scientific">Serratia sp. (strain ATCC 39006)</name>
    <name type="common">Prodigiosinella confusarubida</name>
    <dbReference type="NCBI Taxonomy" id="104623"/>
    <lineage>
        <taxon>Bacteria</taxon>
        <taxon>Pseudomonadati</taxon>
        <taxon>Pseudomonadota</taxon>
        <taxon>Gammaproteobacteria</taxon>
        <taxon>Enterobacterales</taxon>
        <taxon>Pectobacteriaceae</taxon>
        <taxon>Prodigiosinella</taxon>
    </lineage>
</organism>
<dbReference type="EMBL" id="CP025084">
    <property type="protein sequence ID" value="AUH05035.1"/>
    <property type="molecule type" value="Genomic_DNA"/>
</dbReference>
<reference evidence="3" key="4">
    <citation type="submission" date="2017-11" db="EMBL/GenBank/DDBJ databases">
        <title>Complete genome sequence of Serratia sp. ATCC 39006.</title>
        <authorList>
            <person name="Hampton H.G."/>
            <person name="Jackson S.A."/>
            <person name="Jauregui R."/>
            <person name="Poulter G.T.M."/>
            <person name="Salmond G.P.C."/>
            <person name="Fineran P.C."/>
        </authorList>
    </citation>
    <scope>NUCLEOTIDE SEQUENCE</scope>
    <source>
        <strain evidence="3">ATCC 39006</strain>
    </source>
</reference>
<dbReference type="SUPFAM" id="SSF51695">
    <property type="entry name" value="PLC-like phosphodiesterases"/>
    <property type="match status" value="1"/>
</dbReference>
<evidence type="ECO:0000313" key="3">
    <source>
        <dbReference type="EMBL" id="AUH05035.1"/>
    </source>
</evidence>
<protein>
    <submittedName>
        <fullName evidence="3">Glycerophosphoryl diester phosphodiesterase</fullName>
    </submittedName>
</protein>
<proteinExistence type="predicted"/>
<evidence type="ECO:0000259" key="1">
    <source>
        <dbReference type="PROSITE" id="PS51704"/>
    </source>
</evidence>
<dbReference type="OrthoDB" id="9795622at2"/>
<reference evidence="3 4" key="1">
    <citation type="journal article" date="2013" name="Genome Announc.">
        <title>Draft genome sequence of Serratia sp. strain ATCC 39006, a model bacterium for analysis of the biosynthesis and regulation of prodigiosin, a carbapenem, and gas vesicles.</title>
        <authorList>
            <person name="Fineran P.C."/>
            <person name="Iglesias Cans M.C."/>
            <person name="Ramsay J.P."/>
            <person name="Wilf N.M."/>
            <person name="Cossyleon D."/>
            <person name="McNeil M.B."/>
            <person name="Williamson N.R."/>
            <person name="Monson R.E."/>
            <person name="Becher S.A."/>
            <person name="Stanton J.A."/>
            <person name="Brugger K."/>
            <person name="Brown S.D."/>
            <person name="Salmond G.P."/>
        </authorList>
    </citation>
    <scope>NUCLEOTIDE SEQUENCE [LARGE SCALE GENOMIC DNA]</scope>
    <source>
        <strain evidence="3">ATCC 39006</strain>
        <strain evidence="4">ATCC 39006 / SC 11482</strain>
    </source>
</reference>
<dbReference type="STRING" id="104623.Ser39006_02793"/>
<sequence>MSETICRYPQEHRIVVPETLIAHRGASTLAPENTLAAMCKAAEMGAKWLEVDVKLSRDRHPVIIHDDKVDRTTNGQGYVAGLTFEQIRSLDARATFGSAFAGIRIPSLQELIECVLELDVGLQLELKPTAGDDIETAEISLNILKTLWPANREQLFISSFSIRAIHAAARLLPDVPRAFAVSVPPRDPRALLQETHCQILHCQAQLTDIEAQKRLADSGVEYAVAVINDAGRAREFLNGGAQTILSDIPNLLG</sequence>